<organism evidence="8 9">
    <name type="scientific">Exserohilum turcicum (strain 28A)</name>
    <name type="common">Northern leaf blight fungus</name>
    <name type="synonym">Setosphaeria turcica</name>
    <dbReference type="NCBI Taxonomy" id="671987"/>
    <lineage>
        <taxon>Eukaryota</taxon>
        <taxon>Fungi</taxon>
        <taxon>Dikarya</taxon>
        <taxon>Ascomycota</taxon>
        <taxon>Pezizomycotina</taxon>
        <taxon>Dothideomycetes</taxon>
        <taxon>Pleosporomycetidae</taxon>
        <taxon>Pleosporales</taxon>
        <taxon>Pleosporineae</taxon>
        <taxon>Pleosporaceae</taxon>
        <taxon>Exserohilum</taxon>
    </lineage>
</organism>
<feature type="transmembrane region" description="Helical" evidence="6">
    <location>
        <begin position="151"/>
        <end position="173"/>
    </location>
</feature>
<evidence type="ECO:0000256" key="1">
    <source>
        <dbReference type="ARBA" id="ARBA00004141"/>
    </source>
</evidence>
<dbReference type="PANTHER" id="PTHR23112:SF37">
    <property type="entry name" value="G PROTEIN-COUPLED RECEPTOR GPR1"/>
    <property type="match status" value="1"/>
</dbReference>
<keyword evidence="3 6" id="KW-1133">Transmembrane helix</keyword>
<dbReference type="Gene3D" id="1.20.1070.10">
    <property type="entry name" value="Rhodopsin 7-helix transmembrane proteins"/>
    <property type="match status" value="1"/>
</dbReference>
<dbReference type="Proteomes" id="UP000016935">
    <property type="component" value="Unassembled WGS sequence"/>
</dbReference>
<name>R0JW11_EXST2</name>
<dbReference type="HOGENOM" id="CLU_027149_3_1_1"/>
<dbReference type="eggNOG" id="ENOG502RYZC">
    <property type="taxonomic scope" value="Eukaryota"/>
</dbReference>
<dbReference type="SUPFAM" id="SSF81321">
    <property type="entry name" value="Family A G protein-coupled receptor-like"/>
    <property type="match status" value="1"/>
</dbReference>
<keyword evidence="4 6" id="KW-0472">Membrane</keyword>
<keyword evidence="2 6" id="KW-0812">Transmembrane</keyword>
<reference evidence="8 9" key="2">
    <citation type="journal article" date="2013" name="PLoS Genet.">
        <title>Comparative genome structure, secondary metabolite, and effector coding capacity across Cochliobolus pathogens.</title>
        <authorList>
            <person name="Condon B.J."/>
            <person name="Leng Y."/>
            <person name="Wu D."/>
            <person name="Bushley K.E."/>
            <person name="Ohm R.A."/>
            <person name="Otillar R."/>
            <person name="Martin J."/>
            <person name="Schackwitz W."/>
            <person name="Grimwood J."/>
            <person name="MohdZainudin N."/>
            <person name="Xue C."/>
            <person name="Wang R."/>
            <person name="Manning V.A."/>
            <person name="Dhillon B."/>
            <person name="Tu Z.J."/>
            <person name="Steffenson B.J."/>
            <person name="Salamov A."/>
            <person name="Sun H."/>
            <person name="Lowry S."/>
            <person name="LaButti K."/>
            <person name="Han J."/>
            <person name="Copeland A."/>
            <person name="Lindquist E."/>
            <person name="Barry K."/>
            <person name="Schmutz J."/>
            <person name="Baker S.E."/>
            <person name="Ciuffetti L.M."/>
            <person name="Grigoriev I.V."/>
            <person name="Zhong S."/>
            <person name="Turgeon B.G."/>
        </authorList>
    </citation>
    <scope>NUCLEOTIDE SEQUENCE [LARGE SCALE GENOMIC DNA]</scope>
    <source>
        <strain evidence="9">28A</strain>
    </source>
</reference>
<evidence type="ECO:0000313" key="9">
    <source>
        <dbReference type="Proteomes" id="UP000016935"/>
    </source>
</evidence>
<feature type="domain" description="G-protein coupled receptors family 1 profile" evidence="7">
    <location>
        <begin position="46"/>
        <end position="294"/>
    </location>
</feature>
<dbReference type="GO" id="GO:0007189">
    <property type="term" value="P:adenylate cyclase-activating G protein-coupled receptor signaling pathway"/>
    <property type="evidence" value="ECO:0007669"/>
    <property type="project" value="TreeGrafter"/>
</dbReference>
<evidence type="ECO:0000256" key="6">
    <source>
        <dbReference type="SAM" id="Phobius"/>
    </source>
</evidence>
<gene>
    <name evidence="8" type="ORF">SETTUDRAFT_24058</name>
</gene>
<reference evidence="8 9" key="1">
    <citation type="journal article" date="2012" name="PLoS Pathog.">
        <title>Diverse lifestyles and strategies of plant pathogenesis encoded in the genomes of eighteen Dothideomycetes fungi.</title>
        <authorList>
            <person name="Ohm R.A."/>
            <person name="Feau N."/>
            <person name="Henrissat B."/>
            <person name="Schoch C.L."/>
            <person name="Horwitz B.A."/>
            <person name="Barry K.W."/>
            <person name="Condon B.J."/>
            <person name="Copeland A.C."/>
            <person name="Dhillon B."/>
            <person name="Glaser F."/>
            <person name="Hesse C.N."/>
            <person name="Kosti I."/>
            <person name="LaButti K."/>
            <person name="Lindquist E.A."/>
            <person name="Lucas S."/>
            <person name="Salamov A.A."/>
            <person name="Bradshaw R.E."/>
            <person name="Ciuffetti L."/>
            <person name="Hamelin R.C."/>
            <person name="Kema G.H.J."/>
            <person name="Lawrence C."/>
            <person name="Scott J.A."/>
            <person name="Spatafora J.W."/>
            <person name="Turgeon B.G."/>
            <person name="de Wit P.J.G.M."/>
            <person name="Zhong S."/>
            <person name="Goodwin S.B."/>
            <person name="Grigoriev I.V."/>
        </authorList>
    </citation>
    <scope>NUCLEOTIDE SEQUENCE [LARGE SCALE GENOMIC DNA]</scope>
    <source>
        <strain evidence="9">28A</strain>
    </source>
</reference>
<dbReference type="GO" id="GO:0004930">
    <property type="term" value="F:G protein-coupled receptor activity"/>
    <property type="evidence" value="ECO:0007669"/>
    <property type="project" value="TreeGrafter"/>
</dbReference>
<evidence type="ECO:0000256" key="2">
    <source>
        <dbReference type="ARBA" id="ARBA00022692"/>
    </source>
</evidence>
<dbReference type="GeneID" id="19402735"/>
<keyword evidence="9" id="KW-1185">Reference proteome</keyword>
<feature type="transmembrane region" description="Helical" evidence="6">
    <location>
        <begin position="75"/>
        <end position="97"/>
    </location>
</feature>
<dbReference type="OrthoDB" id="100006at2759"/>
<dbReference type="PROSITE" id="PS50262">
    <property type="entry name" value="G_PROTEIN_RECEP_F1_2"/>
    <property type="match status" value="1"/>
</dbReference>
<evidence type="ECO:0000256" key="5">
    <source>
        <dbReference type="SAM" id="MobiDB-lite"/>
    </source>
</evidence>
<feature type="transmembrane region" description="Helical" evidence="6">
    <location>
        <begin position="34"/>
        <end position="55"/>
    </location>
</feature>
<feature type="region of interest" description="Disordered" evidence="5">
    <location>
        <begin position="415"/>
        <end position="440"/>
    </location>
</feature>
<evidence type="ECO:0000256" key="4">
    <source>
        <dbReference type="ARBA" id="ARBA00023136"/>
    </source>
</evidence>
<dbReference type="STRING" id="671987.R0JW11"/>
<evidence type="ECO:0000313" key="8">
    <source>
        <dbReference type="EMBL" id="EOA81669.1"/>
    </source>
</evidence>
<accession>R0JW11</accession>
<dbReference type="Pfam" id="PF11970">
    <property type="entry name" value="GPR_Gpa2_C"/>
    <property type="match status" value="1"/>
</dbReference>
<feature type="transmembrane region" description="Helical" evidence="6">
    <location>
        <begin position="201"/>
        <end position="222"/>
    </location>
</feature>
<dbReference type="EMBL" id="KB908866">
    <property type="protein sequence ID" value="EOA81669.1"/>
    <property type="molecule type" value="Genomic_DNA"/>
</dbReference>
<dbReference type="GO" id="GO:0005886">
    <property type="term" value="C:plasma membrane"/>
    <property type="evidence" value="ECO:0007669"/>
    <property type="project" value="TreeGrafter"/>
</dbReference>
<feature type="transmembrane region" description="Helical" evidence="6">
    <location>
        <begin position="274"/>
        <end position="296"/>
    </location>
</feature>
<dbReference type="PANTHER" id="PTHR23112">
    <property type="entry name" value="G PROTEIN-COUPLED RECEPTOR 157-RELATED"/>
    <property type="match status" value="1"/>
</dbReference>
<comment type="subcellular location">
    <subcellularLocation>
        <location evidence="1">Membrane</location>
        <topology evidence="1">Multi-pass membrane protein</topology>
    </subcellularLocation>
</comment>
<protein>
    <recommendedName>
        <fullName evidence="7">G-protein coupled receptors family 1 profile domain-containing protein</fullName>
    </recommendedName>
</protein>
<evidence type="ECO:0000259" key="7">
    <source>
        <dbReference type="PROSITE" id="PS50262"/>
    </source>
</evidence>
<dbReference type="InterPro" id="IPR022596">
    <property type="entry name" value="GPR1/2/3_C"/>
</dbReference>
<feature type="transmembrane region" description="Helical" evidence="6">
    <location>
        <begin position="117"/>
        <end position="139"/>
    </location>
</feature>
<sequence length="440" mass="49747">MANPLAMLGLEMSEKRSPTPPDSTEISSVYKAGLIPLGVFALMSMVSVTTLLVFIMQRMISWRKHYKQYVGYNQYVILIYNLLLADLQQSIAFSISFHWLRIDKIVPSTEACFAQAWFLQIGDVSSGFFVLAIAIHTWLGVVKGYKMPYKWFVVSILAIWSFALLLTILGPAMHGTHYFGRASGWCWVSHSYQRERLWLHYFWIFIVEFGTMIIYAHIFFHLRGRIRSIIANDTSKLSRATKFMVMYPAVYMVLTLPIAVGRMTAMNDESFPDIFFVISGSLLTSCGWIDALLYTLTRRVLVSGDMGTGHYYNRSITRTLTNPARPGDGQNYGLQTMNVKDSGAGAHTITITGGAQRMSRMGDHHRSRSYGTRSRHDDMLYDEESATRAGSQDSIIKTSQPNGINIITETSVQVETAEDRDFDAESPQLKEWNGSYGLNT</sequence>
<feature type="transmembrane region" description="Helical" evidence="6">
    <location>
        <begin position="243"/>
        <end position="262"/>
    </location>
</feature>
<dbReference type="InterPro" id="IPR017452">
    <property type="entry name" value="GPCR_Rhodpsn_7TM"/>
</dbReference>
<dbReference type="RefSeq" id="XP_008030634.1">
    <property type="nucleotide sequence ID" value="XM_008032443.1"/>
</dbReference>
<proteinExistence type="predicted"/>
<evidence type="ECO:0000256" key="3">
    <source>
        <dbReference type="ARBA" id="ARBA00022989"/>
    </source>
</evidence>
<dbReference type="AlphaFoldDB" id="R0JW11"/>
<feature type="region of interest" description="Disordered" evidence="5">
    <location>
        <begin position="355"/>
        <end position="376"/>
    </location>
</feature>